<dbReference type="PROSITE" id="PS01256">
    <property type="entry name" value="CULLIN_1"/>
    <property type="match status" value="1"/>
</dbReference>
<evidence type="ECO:0000256" key="1">
    <source>
        <dbReference type="ARBA" id="ARBA00004906"/>
    </source>
</evidence>
<dbReference type="AlphaFoldDB" id="A0A074RL40"/>
<evidence type="ECO:0000256" key="2">
    <source>
        <dbReference type="ARBA" id="ARBA00006019"/>
    </source>
</evidence>
<dbReference type="InterPro" id="IPR045093">
    <property type="entry name" value="Cullin"/>
</dbReference>
<dbReference type="FunFam" id="1.20.1310.10:FF:000011">
    <property type="entry name" value="Cullin 1"/>
    <property type="match status" value="1"/>
</dbReference>
<comment type="pathway">
    <text evidence="1">Protein modification; protein ubiquitination.</text>
</comment>
<dbReference type="STRING" id="1423351.A0A074RL40"/>
<dbReference type="InterPro" id="IPR019559">
    <property type="entry name" value="Cullin_neddylation_domain"/>
</dbReference>
<keyword evidence="4" id="KW-0833">Ubl conjugation pathway</keyword>
<comment type="similarity">
    <text evidence="2 6 7">Belongs to the cullin family.</text>
</comment>
<dbReference type="InterPro" id="IPR036388">
    <property type="entry name" value="WH-like_DNA-bd_sf"/>
</dbReference>
<reference evidence="9 10" key="1">
    <citation type="submission" date="2013-12" db="EMBL/GenBank/DDBJ databases">
        <authorList>
            <person name="Cubeta M."/>
            <person name="Pakala S."/>
            <person name="Fedorova N."/>
            <person name="Thomas E."/>
            <person name="Dean R."/>
            <person name="Jabaji S."/>
            <person name="Neate S."/>
            <person name="Toda T."/>
            <person name="Tavantzis S."/>
            <person name="Vilgalys R."/>
            <person name="Bharathan N."/>
            <person name="Pakala S."/>
            <person name="Losada L.S."/>
            <person name="Zafar N."/>
            <person name="Nierman W."/>
        </authorList>
    </citation>
    <scope>NUCLEOTIDE SEQUENCE [LARGE SCALE GENOMIC DNA]</scope>
    <source>
        <strain evidence="9 10">123E</strain>
    </source>
</reference>
<dbReference type="HOGENOM" id="CLU_004747_6_2_1"/>
<evidence type="ECO:0000256" key="3">
    <source>
        <dbReference type="ARBA" id="ARBA00022499"/>
    </source>
</evidence>
<dbReference type="SMART" id="SM00182">
    <property type="entry name" value="CULLIN"/>
    <property type="match status" value="1"/>
</dbReference>
<dbReference type="FunFam" id="1.20.1310.10:FF:000002">
    <property type="entry name" value="cullin-3 isoform X1"/>
    <property type="match status" value="1"/>
</dbReference>
<dbReference type="GO" id="GO:0019005">
    <property type="term" value="C:SCF ubiquitin ligase complex"/>
    <property type="evidence" value="ECO:0007669"/>
    <property type="project" value="UniProtKB-ARBA"/>
</dbReference>
<comment type="caution">
    <text evidence="9">The sequence shown here is derived from an EMBL/GenBank/DDBJ whole genome shotgun (WGS) entry which is preliminary data.</text>
</comment>
<keyword evidence="3" id="KW-1017">Isopeptide bond</keyword>
<dbReference type="PANTHER" id="PTHR11932">
    <property type="entry name" value="CULLIN"/>
    <property type="match status" value="1"/>
</dbReference>
<dbReference type="InterPro" id="IPR016158">
    <property type="entry name" value="Cullin_homology"/>
</dbReference>
<keyword evidence="10" id="KW-1185">Reference proteome</keyword>
<dbReference type="SUPFAM" id="SSF46785">
    <property type="entry name" value="Winged helix' DNA-binding domain"/>
    <property type="match status" value="1"/>
</dbReference>
<keyword evidence="5" id="KW-0832">Ubl conjugation</keyword>
<proteinExistence type="inferred from homology"/>
<dbReference type="Pfam" id="PF10557">
    <property type="entry name" value="Cullin_Nedd8"/>
    <property type="match status" value="1"/>
</dbReference>
<dbReference type="InterPro" id="IPR036317">
    <property type="entry name" value="Cullin_homology_sf"/>
</dbReference>
<dbReference type="GO" id="GO:0006511">
    <property type="term" value="P:ubiquitin-dependent protein catabolic process"/>
    <property type="evidence" value="ECO:0007669"/>
    <property type="project" value="InterPro"/>
</dbReference>
<evidence type="ECO:0000313" key="10">
    <source>
        <dbReference type="Proteomes" id="UP000027456"/>
    </source>
</evidence>
<evidence type="ECO:0000259" key="8">
    <source>
        <dbReference type="PROSITE" id="PS50069"/>
    </source>
</evidence>
<evidence type="ECO:0000313" key="9">
    <source>
        <dbReference type="EMBL" id="KEP45453.1"/>
    </source>
</evidence>
<evidence type="ECO:0000256" key="6">
    <source>
        <dbReference type="PROSITE-ProRule" id="PRU00330"/>
    </source>
</evidence>
<dbReference type="SUPFAM" id="SSF75632">
    <property type="entry name" value="Cullin homology domain"/>
    <property type="match status" value="1"/>
</dbReference>
<dbReference type="Pfam" id="PF00888">
    <property type="entry name" value="Cullin"/>
    <property type="match status" value="1"/>
</dbReference>
<name>A0A074RL40_9AGAM</name>
<evidence type="ECO:0000256" key="7">
    <source>
        <dbReference type="RuleBase" id="RU003829"/>
    </source>
</evidence>
<dbReference type="SUPFAM" id="SSF74788">
    <property type="entry name" value="Cullin repeat-like"/>
    <property type="match status" value="1"/>
</dbReference>
<sequence length="596" mass="68542">GLAVALLEIIEKERDGENIDSGLVKKVIDSFVTLGLNVSDQNQAQLDVYQKEFQTPFLEATEKYYARESAIFFQKHSSSVPDYIKKTEERLREEEARVARYLHFSTRKSLISKCEDVLIRGQLVRMQEDAQKLLYSDQDEDLQRMSQLLYRVPGGLDPLRKRFGGDVQKAGLEAITDLQRAAASSPGGMVEPQAVIDTLSEVYRMNQDIVRRSFRSEALAAFVATLDQAFRNLVNQNNTIGALPTFPELLAMYADALLRKNSKLCEEDVLEDQLNKVMTLFKYIEDKDVFQTFYTIKLSRRLIYDLSGSNENEAFMISKLKETCGFEYTDKLQRMFIDIQLSKDLTNQFRERMEVAHDAADLGVPFSAMVLGANFWPLNAPTHSLIIPEDILPTHERFQRFYQNKHSGRKLLWLWKYSENELQTSYLNQRYMLVTSSYQTAVLLQYNENNSLHLDELDSATSIPKGLLTQVLAVLVRARILVNNEASQYSLNTNFRSKKIRVKLNHSIKAEVKGESADVLKTVNEDRKYVIQATVVRIMKARQTMRNQSLVQEVMSQISTRFAPRNADIKKAIDKLLEKEYIERVDGEMDSFKYIA</sequence>
<dbReference type="Gene3D" id="1.20.1310.10">
    <property type="entry name" value="Cullin Repeats"/>
    <property type="match status" value="3"/>
</dbReference>
<dbReference type="FunFam" id="1.10.10.10:FF:000014">
    <property type="entry name" value="Cullin 1"/>
    <property type="match status" value="1"/>
</dbReference>
<dbReference type="Pfam" id="PF26557">
    <property type="entry name" value="Cullin_AB"/>
    <property type="match status" value="1"/>
</dbReference>
<dbReference type="SMART" id="SM00884">
    <property type="entry name" value="Cullin_Nedd8"/>
    <property type="match status" value="1"/>
</dbReference>
<dbReference type="PROSITE" id="PS50069">
    <property type="entry name" value="CULLIN_2"/>
    <property type="match status" value="1"/>
</dbReference>
<gene>
    <name evidence="9" type="ORF">V565_271790</name>
</gene>
<dbReference type="Gene3D" id="4.10.1030.10">
    <property type="entry name" value="Ring Box Chain A, domain 5"/>
    <property type="match status" value="1"/>
</dbReference>
<evidence type="ECO:0000256" key="4">
    <source>
        <dbReference type="ARBA" id="ARBA00022786"/>
    </source>
</evidence>
<accession>A0A074RL40</accession>
<dbReference type="InterPro" id="IPR016159">
    <property type="entry name" value="Cullin_repeat-like_dom_sf"/>
</dbReference>
<dbReference type="InterPro" id="IPR059120">
    <property type="entry name" value="Cullin-like_AB"/>
</dbReference>
<dbReference type="Proteomes" id="UP000027456">
    <property type="component" value="Unassembled WGS sequence"/>
</dbReference>
<dbReference type="GO" id="GO:0031625">
    <property type="term" value="F:ubiquitin protein ligase binding"/>
    <property type="evidence" value="ECO:0007669"/>
    <property type="project" value="InterPro"/>
</dbReference>
<evidence type="ECO:0000256" key="5">
    <source>
        <dbReference type="ARBA" id="ARBA00022843"/>
    </source>
</evidence>
<dbReference type="Gene3D" id="1.10.10.10">
    <property type="entry name" value="Winged helix-like DNA-binding domain superfamily/Winged helix DNA-binding domain"/>
    <property type="match status" value="2"/>
</dbReference>
<dbReference type="OrthoDB" id="27073at2759"/>
<dbReference type="EMBL" id="AZST01001791">
    <property type="protein sequence ID" value="KEP45453.1"/>
    <property type="molecule type" value="Genomic_DNA"/>
</dbReference>
<feature type="non-terminal residue" evidence="9">
    <location>
        <position position="1"/>
    </location>
</feature>
<dbReference type="InterPro" id="IPR036390">
    <property type="entry name" value="WH_DNA-bd_sf"/>
</dbReference>
<organism evidence="9 10">
    <name type="scientific">Rhizoctonia solani 123E</name>
    <dbReference type="NCBI Taxonomy" id="1423351"/>
    <lineage>
        <taxon>Eukaryota</taxon>
        <taxon>Fungi</taxon>
        <taxon>Dikarya</taxon>
        <taxon>Basidiomycota</taxon>
        <taxon>Agaricomycotina</taxon>
        <taxon>Agaricomycetes</taxon>
        <taxon>Cantharellales</taxon>
        <taxon>Ceratobasidiaceae</taxon>
        <taxon>Rhizoctonia</taxon>
    </lineage>
</organism>
<feature type="domain" description="Cullin family profile" evidence="8">
    <location>
        <begin position="245"/>
        <end position="476"/>
    </location>
</feature>
<dbReference type="InterPro" id="IPR001373">
    <property type="entry name" value="Cullin_N"/>
</dbReference>
<dbReference type="InterPro" id="IPR016157">
    <property type="entry name" value="Cullin_CS"/>
</dbReference>
<protein>
    <submittedName>
        <fullName evidence="9">Putative SCF complex protein cullin 1</fullName>
    </submittedName>
</protein>